<dbReference type="CDD" id="cd07438">
    <property type="entry name" value="PHP_HisPPase_AMP"/>
    <property type="match status" value="1"/>
</dbReference>
<dbReference type="GO" id="GO:0035312">
    <property type="term" value="F:5'-3' DNA exonuclease activity"/>
    <property type="evidence" value="ECO:0007669"/>
    <property type="project" value="TreeGrafter"/>
</dbReference>
<dbReference type="OrthoDB" id="9804333at2"/>
<dbReference type="PANTHER" id="PTHR42924">
    <property type="entry name" value="EXONUCLEASE"/>
    <property type="match status" value="1"/>
</dbReference>
<sequence>MRVDLHIHTTYSDGTLTPEQAVDKAFSLKLRAIAITDHDTIEGIEPALNRAKEYSSFEVIPGIEINSFYLEEEVHILGYYINWKSSILKLTLRALQEERIERIKRIIEKLKNLGIEIDFENIIAKASGASIGRPHVAMALVEKKVVSSIEEAFEFYLDKGKPAYVPREKITPYYAVDIVKKSGGIPVLAHPGKVKNQSIVKSLINYGIQGIEVYHKDHDEEKVQYYKSIAAKYSLLMTGGSDCHGKPLIMGSQPVPYEYVLQLKQLKKHI</sequence>
<gene>
    <name evidence="2" type="ORF">SAMN05660826_01141</name>
</gene>
<dbReference type="Gene3D" id="3.20.20.140">
    <property type="entry name" value="Metal-dependent hydrolases"/>
    <property type="match status" value="1"/>
</dbReference>
<dbReference type="InterPro" id="IPR004013">
    <property type="entry name" value="PHP_dom"/>
</dbReference>
<name>A0A1M7J7M5_9FIRM</name>
<dbReference type="PANTHER" id="PTHR42924:SF3">
    <property type="entry name" value="POLYMERASE_HISTIDINOL PHOSPHATASE N-TERMINAL DOMAIN-CONTAINING PROTEIN"/>
    <property type="match status" value="1"/>
</dbReference>
<dbReference type="Pfam" id="PF02811">
    <property type="entry name" value="PHP"/>
    <property type="match status" value="1"/>
</dbReference>
<proteinExistence type="predicted"/>
<feature type="domain" description="Polymerase/histidinol phosphatase N-terminal" evidence="1">
    <location>
        <begin position="3"/>
        <end position="69"/>
    </location>
</feature>
<organism evidence="2 3">
    <name type="scientific">Caldanaerovirga acetigignens</name>
    <dbReference type="NCBI Taxonomy" id="447595"/>
    <lineage>
        <taxon>Bacteria</taxon>
        <taxon>Bacillati</taxon>
        <taxon>Bacillota</taxon>
        <taxon>Clostridia</taxon>
        <taxon>Thermosediminibacterales</taxon>
        <taxon>Thermosediminibacteraceae</taxon>
        <taxon>Caldanaerovirga</taxon>
    </lineage>
</organism>
<dbReference type="SUPFAM" id="SSF89550">
    <property type="entry name" value="PHP domain-like"/>
    <property type="match status" value="1"/>
</dbReference>
<evidence type="ECO:0000313" key="2">
    <source>
        <dbReference type="EMBL" id="SHM48972.1"/>
    </source>
</evidence>
<dbReference type="SMART" id="SM00481">
    <property type="entry name" value="POLIIIAc"/>
    <property type="match status" value="1"/>
</dbReference>
<evidence type="ECO:0000259" key="1">
    <source>
        <dbReference type="SMART" id="SM00481"/>
    </source>
</evidence>
<dbReference type="GO" id="GO:0004534">
    <property type="term" value="F:5'-3' RNA exonuclease activity"/>
    <property type="evidence" value="ECO:0007669"/>
    <property type="project" value="TreeGrafter"/>
</dbReference>
<dbReference type="Proteomes" id="UP000184375">
    <property type="component" value="Unassembled WGS sequence"/>
</dbReference>
<dbReference type="Gene3D" id="1.10.150.650">
    <property type="match status" value="1"/>
</dbReference>
<dbReference type="InterPro" id="IPR052018">
    <property type="entry name" value="PHP_domain"/>
</dbReference>
<protein>
    <recommendedName>
        <fullName evidence="1">Polymerase/histidinol phosphatase N-terminal domain-containing protein</fullName>
    </recommendedName>
</protein>
<dbReference type="InterPro" id="IPR016195">
    <property type="entry name" value="Pol/histidinol_Pase-like"/>
</dbReference>
<dbReference type="InterPro" id="IPR003141">
    <property type="entry name" value="Pol/His_phosphatase_N"/>
</dbReference>
<dbReference type="STRING" id="447595.SAMN05660826_01141"/>
<evidence type="ECO:0000313" key="3">
    <source>
        <dbReference type="Proteomes" id="UP000184375"/>
    </source>
</evidence>
<dbReference type="AlphaFoldDB" id="A0A1M7J7M5"/>
<dbReference type="EMBL" id="FRCR01000006">
    <property type="protein sequence ID" value="SHM48972.1"/>
    <property type="molecule type" value="Genomic_DNA"/>
</dbReference>
<keyword evidence="3" id="KW-1185">Reference proteome</keyword>
<accession>A0A1M7J7M5</accession>
<dbReference type="RefSeq" id="WP_073256009.1">
    <property type="nucleotide sequence ID" value="NZ_FRCR01000006.1"/>
</dbReference>
<reference evidence="3" key="1">
    <citation type="submission" date="2016-11" db="EMBL/GenBank/DDBJ databases">
        <authorList>
            <person name="Varghese N."/>
            <person name="Submissions S."/>
        </authorList>
    </citation>
    <scope>NUCLEOTIDE SEQUENCE [LARGE SCALE GENOMIC DNA]</scope>
    <source>
        <strain evidence="3">DSM 18802</strain>
    </source>
</reference>